<dbReference type="OrthoDB" id="348460at2759"/>
<keyword evidence="3" id="KW-1185">Reference proteome</keyword>
<feature type="compositionally biased region" description="Low complexity" evidence="1">
    <location>
        <begin position="457"/>
        <end position="466"/>
    </location>
</feature>
<feature type="region of interest" description="Disordered" evidence="1">
    <location>
        <begin position="454"/>
        <end position="477"/>
    </location>
</feature>
<sequence>MGAGEIVQCLVTATPAAADAAPANVPPAAAAGEHGEARETNGASSDSANGSRGIVPFFVDEAIPVRPTRGGGGAAAGGVAAPRGGAGGGGMASSAAAAGVPTLQYSISEQARQTPHRLQQVLTPADSSNSNSSSSRTTLLLLDLLLRQVAQEATEQQQQQTVPAPKEQQQQAEEATPVFLELLFIPAPDDQQQKSSKKHQLPKICTKYRIVSAGVDSTIQLWKTEKQLAVGGTAECSPLGESVALLSPSAVLVASHRDDRQLMVLRLPDFETLQVLDINTACCCGPANPQEAVRPAVPQLLADSDSSSSSNSSSSSSIVGKVPIDEGTFTTQFYCCRVSALPEGTVAACCGGNRNQIRTYFLPGGLESAGAGSAASSSSSSNSSNCPCSRNAFHLFGLETAEHPPLTLDICCAAPPPPQRKQQQNKNHSSMQPEAAATDAQLTKQSIISSFVVRAPKQQQHQQQQDQQHEEEEEKEEAQAVISGVILVAIQGQIAIYGIAGGQSDLSPEFSRLRQQMLQRRNEENLDAAAAARVLQAHAAAAAAAEPAAAVGDRKGVAAHDRDDDEKVCCLASFFYYSPSL</sequence>
<accession>U6MC16</accession>
<protein>
    <submittedName>
        <fullName evidence="2">Uncharacterized protein</fullName>
    </submittedName>
</protein>
<organism evidence="2 3">
    <name type="scientific">Eimeria maxima</name>
    <name type="common">Coccidian parasite</name>
    <dbReference type="NCBI Taxonomy" id="5804"/>
    <lineage>
        <taxon>Eukaryota</taxon>
        <taxon>Sar</taxon>
        <taxon>Alveolata</taxon>
        <taxon>Apicomplexa</taxon>
        <taxon>Conoidasida</taxon>
        <taxon>Coccidia</taxon>
        <taxon>Eucoccidiorida</taxon>
        <taxon>Eimeriorina</taxon>
        <taxon>Eimeriidae</taxon>
        <taxon>Eimeria</taxon>
    </lineage>
</organism>
<feature type="compositionally biased region" description="Polar residues" evidence="1">
    <location>
        <begin position="112"/>
        <end position="122"/>
    </location>
</feature>
<feature type="compositionally biased region" description="Polar residues" evidence="1">
    <location>
        <begin position="41"/>
        <end position="50"/>
    </location>
</feature>
<feature type="region of interest" description="Disordered" evidence="1">
    <location>
        <begin position="409"/>
        <end position="440"/>
    </location>
</feature>
<reference evidence="2" key="2">
    <citation type="submission" date="2013-10" db="EMBL/GenBank/DDBJ databases">
        <authorList>
            <person name="Aslett M."/>
        </authorList>
    </citation>
    <scope>NUCLEOTIDE SEQUENCE [LARGE SCALE GENOMIC DNA]</scope>
    <source>
        <strain evidence="2">Weybridge</strain>
    </source>
</reference>
<dbReference type="RefSeq" id="XP_013338427.1">
    <property type="nucleotide sequence ID" value="XM_013482973.1"/>
</dbReference>
<name>U6MC16_EIMMA</name>
<dbReference type="GeneID" id="25338487"/>
<proteinExistence type="predicted"/>
<gene>
    <name evidence="2" type="ORF">EMWEY_00045010</name>
</gene>
<dbReference type="AlphaFoldDB" id="U6MC16"/>
<feature type="region of interest" description="Disordered" evidence="1">
    <location>
        <begin position="17"/>
        <end position="50"/>
    </location>
</feature>
<dbReference type="Proteomes" id="UP000030763">
    <property type="component" value="Unassembled WGS sequence"/>
</dbReference>
<evidence type="ECO:0000313" key="3">
    <source>
        <dbReference type="Proteomes" id="UP000030763"/>
    </source>
</evidence>
<feature type="region of interest" description="Disordered" evidence="1">
    <location>
        <begin position="112"/>
        <end position="134"/>
    </location>
</feature>
<dbReference type="EMBL" id="HG722224">
    <property type="protein sequence ID" value="CDJ61777.1"/>
    <property type="molecule type" value="Genomic_DNA"/>
</dbReference>
<evidence type="ECO:0000313" key="2">
    <source>
        <dbReference type="EMBL" id="CDJ61777.1"/>
    </source>
</evidence>
<dbReference type="VEuPathDB" id="ToxoDB:EMWEY_00045010"/>
<reference evidence="2" key="1">
    <citation type="submission" date="2013-10" db="EMBL/GenBank/DDBJ databases">
        <title>Genomic analysis of the causative agents of coccidiosis in chickens.</title>
        <authorList>
            <person name="Reid A.J."/>
            <person name="Blake D."/>
            <person name="Billington K."/>
            <person name="Browne H."/>
            <person name="Dunn M."/>
            <person name="Hung S."/>
            <person name="Kawahara F."/>
            <person name="Miranda-Saavedra D."/>
            <person name="Mourier T."/>
            <person name="Nagra H."/>
            <person name="Otto T.D."/>
            <person name="Rawlings N."/>
            <person name="Sanchez A."/>
            <person name="Sanders M."/>
            <person name="Subramaniam C."/>
            <person name="Tay Y."/>
            <person name="Dear P."/>
            <person name="Doerig C."/>
            <person name="Gruber A."/>
            <person name="Parkinson J."/>
            <person name="Shirley M."/>
            <person name="Wan K.L."/>
            <person name="Berriman M."/>
            <person name="Tomley F."/>
            <person name="Pain A."/>
        </authorList>
    </citation>
    <scope>NUCLEOTIDE SEQUENCE [LARGE SCALE GENOMIC DNA]</scope>
    <source>
        <strain evidence="2">Weybridge</strain>
    </source>
</reference>
<evidence type="ECO:0000256" key="1">
    <source>
        <dbReference type="SAM" id="MobiDB-lite"/>
    </source>
</evidence>
<feature type="compositionally biased region" description="Low complexity" evidence="1">
    <location>
        <begin position="17"/>
        <end position="32"/>
    </location>
</feature>